<dbReference type="PANTHER" id="PTHR11880:SF2">
    <property type="entry name" value="SMALL RIBOSOMAL SUBUNIT PROTEIN US19"/>
    <property type="match status" value="1"/>
</dbReference>
<dbReference type="EMBL" id="JBDODL010000060">
    <property type="protein sequence ID" value="MES1918418.1"/>
    <property type="molecule type" value="Genomic_DNA"/>
</dbReference>
<organism evidence="5 6">
    <name type="scientific">Bonamia ostreae</name>
    <dbReference type="NCBI Taxonomy" id="126728"/>
    <lineage>
        <taxon>Eukaryota</taxon>
        <taxon>Sar</taxon>
        <taxon>Rhizaria</taxon>
        <taxon>Endomyxa</taxon>
        <taxon>Ascetosporea</taxon>
        <taxon>Haplosporida</taxon>
        <taxon>Bonamia</taxon>
    </lineage>
</organism>
<sequence length="125" mass="14942">MAFLNGFKRLEFTLVKDAANLKQKRHFGKRPQWKLPYLDVEFLVKVRKAKQNKQTWRNFTKKVHLTYDRKMTIVPEFVGLKMAIHNGLMFVHVLITPEMINHKMGEFSHTRKLKYYLEGMETSTK</sequence>
<gene>
    <name evidence="5" type="primary">RSM19</name>
    <name evidence="5" type="ORF">MHBO_000386</name>
</gene>
<keyword evidence="6" id="KW-1185">Reference proteome</keyword>
<dbReference type="PANTHER" id="PTHR11880">
    <property type="entry name" value="RIBOSOMAL PROTEIN S19P FAMILY MEMBER"/>
    <property type="match status" value="1"/>
</dbReference>
<comment type="similarity">
    <text evidence="1 4">Belongs to the universal ribosomal protein uS19 family.</text>
</comment>
<dbReference type="HAMAP" id="MF_00531">
    <property type="entry name" value="Ribosomal_uS19"/>
    <property type="match status" value="1"/>
</dbReference>
<dbReference type="Gene3D" id="3.30.860.10">
    <property type="entry name" value="30s Ribosomal Protein S19, Chain A"/>
    <property type="match status" value="1"/>
</dbReference>
<reference evidence="5 6" key="1">
    <citation type="journal article" date="2024" name="BMC Biol.">
        <title>Comparative genomics of Ascetosporea gives new insight into the evolutionary basis for animal parasitism in Rhizaria.</title>
        <authorList>
            <person name="Hiltunen Thoren M."/>
            <person name="Onut-Brannstrom I."/>
            <person name="Alfjorden A."/>
            <person name="Peckova H."/>
            <person name="Swords F."/>
            <person name="Hooper C."/>
            <person name="Holzer A.S."/>
            <person name="Bass D."/>
            <person name="Burki F."/>
        </authorList>
    </citation>
    <scope>NUCLEOTIDE SEQUENCE [LARGE SCALE GENOMIC DNA]</scope>
    <source>
        <strain evidence="5">20-A016</strain>
    </source>
</reference>
<keyword evidence="2 4" id="KW-0689">Ribosomal protein</keyword>
<dbReference type="InterPro" id="IPR023575">
    <property type="entry name" value="Ribosomal_uS19_SF"/>
</dbReference>
<proteinExistence type="inferred from homology"/>
<keyword evidence="3 4" id="KW-0687">Ribonucleoprotein</keyword>
<protein>
    <submittedName>
        <fullName evidence="5">Mitochondrial ribosomal small subunit component</fullName>
    </submittedName>
</protein>
<evidence type="ECO:0000313" key="6">
    <source>
        <dbReference type="Proteomes" id="UP001439008"/>
    </source>
</evidence>
<evidence type="ECO:0000256" key="1">
    <source>
        <dbReference type="ARBA" id="ARBA00007345"/>
    </source>
</evidence>
<evidence type="ECO:0000313" key="5">
    <source>
        <dbReference type="EMBL" id="MES1918418.1"/>
    </source>
</evidence>
<dbReference type="PRINTS" id="PR00975">
    <property type="entry name" value="RIBOSOMALS19"/>
</dbReference>
<comment type="caution">
    <text evidence="5">The sequence shown here is derived from an EMBL/GenBank/DDBJ whole genome shotgun (WGS) entry which is preliminary data.</text>
</comment>
<dbReference type="InterPro" id="IPR002222">
    <property type="entry name" value="Ribosomal_uS19"/>
</dbReference>
<evidence type="ECO:0000256" key="2">
    <source>
        <dbReference type="ARBA" id="ARBA00022980"/>
    </source>
</evidence>
<evidence type="ECO:0000256" key="4">
    <source>
        <dbReference type="RuleBase" id="RU003485"/>
    </source>
</evidence>
<dbReference type="Pfam" id="PF00203">
    <property type="entry name" value="Ribosomal_S19"/>
    <property type="match status" value="1"/>
</dbReference>
<dbReference type="Proteomes" id="UP001439008">
    <property type="component" value="Unassembled WGS sequence"/>
</dbReference>
<accession>A0ABV2AFI7</accession>
<name>A0ABV2AFI7_9EUKA</name>
<dbReference type="SUPFAM" id="SSF54570">
    <property type="entry name" value="Ribosomal protein S19"/>
    <property type="match status" value="1"/>
</dbReference>
<evidence type="ECO:0000256" key="3">
    <source>
        <dbReference type="ARBA" id="ARBA00023274"/>
    </source>
</evidence>